<protein>
    <submittedName>
        <fullName evidence="3">Tripartite tricarboxylate transporter TctB family protein</fullName>
    </submittedName>
</protein>
<dbReference type="InterPro" id="IPR009936">
    <property type="entry name" value="DUF1468"/>
</dbReference>
<evidence type="ECO:0000313" key="4">
    <source>
        <dbReference type="Proteomes" id="UP000243904"/>
    </source>
</evidence>
<gene>
    <name evidence="3" type="ORF">SAMN05444158_7049</name>
</gene>
<proteinExistence type="predicted"/>
<keyword evidence="4" id="KW-1185">Reference proteome</keyword>
<dbReference type="Pfam" id="PF07331">
    <property type="entry name" value="TctB"/>
    <property type="match status" value="1"/>
</dbReference>
<dbReference type="AlphaFoldDB" id="A0A1H2BDD9"/>
<keyword evidence="1" id="KW-0812">Transmembrane</keyword>
<name>A0A1H2BDD9_9BRAD</name>
<evidence type="ECO:0000313" key="3">
    <source>
        <dbReference type="EMBL" id="SDT56164.1"/>
    </source>
</evidence>
<feature type="domain" description="DUF1468" evidence="2">
    <location>
        <begin position="18"/>
        <end position="149"/>
    </location>
</feature>
<keyword evidence="1" id="KW-0472">Membrane</keyword>
<dbReference type="RefSeq" id="WP_146690597.1">
    <property type="nucleotide sequence ID" value="NZ_LT629750.1"/>
</dbReference>
<feature type="transmembrane region" description="Helical" evidence="1">
    <location>
        <begin position="101"/>
        <end position="118"/>
    </location>
</feature>
<evidence type="ECO:0000259" key="2">
    <source>
        <dbReference type="Pfam" id="PF07331"/>
    </source>
</evidence>
<feature type="transmembrane region" description="Helical" evidence="1">
    <location>
        <begin position="123"/>
        <end position="141"/>
    </location>
</feature>
<evidence type="ECO:0000256" key="1">
    <source>
        <dbReference type="SAM" id="Phobius"/>
    </source>
</evidence>
<sequence length="156" mass="16710">MRADSLRFFSDNSDRICGIIATTVAIFLYLNAAGLPFGTMSAPDAGFFPKSLSAIMAVLGVGMMFRSRSGKQEHANFTLRSWAVPLAAVVLLAYALLLNKVGFVLSTIAVLFLLMTAYGRLCWIVALSVSVSAVAICYFGFTELGVPLPQGVLSIF</sequence>
<accession>A0A1H2BDD9</accession>
<organism evidence="3 4">
    <name type="scientific">Bradyrhizobium canariense</name>
    <dbReference type="NCBI Taxonomy" id="255045"/>
    <lineage>
        <taxon>Bacteria</taxon>
        <taxon>Pseudomonadati</taxon>
        <taxon>Pseudomonadota</taxon>
        <taxon>Alphaproteobacteria</taxon>
        <taxon>Hyphomicrobiales</taxon>
        <taxon>Nitrobacteraceae</taxon>
        <taxon>Bradyrhizobium</taxon>
    </lineage>
</organism>
<dbReference type="EMBL" id="LT629750">
    <property type="protein sequence ID" value="SDT56164.1"/>
    <property type="molecule type" value="Genomic_DNA"/>
</dbReference>
<reference evidence="4" key="1">
    <citation type="submission" date="2016-10" db="EMBL/GenBank/DDBJ databases">
        <authorList>
            <person name="Varghese N."/>
            <person name="Submissions S."/>
        </authorList>
    </citation>
    <scope>NUCLEOTIDE SEQUENCE [LARGE SCALE GENOMIC DNA]</scope>
    <source>
        <strain evidence="4">GAS369</strain>
    </source>
</reference>
<keyword evidence="1" id="KW-1133">Transmembrane helix</keyword>
<feature type="transmembrane region" description="Helical" evidence="1">
    <location>
        <begin position="16"/>
        <end position="35"/>
    </location>
</feature>
<dbReference type="Proteomes" id="UP000243904">
    <property type="component" value="Chromosome I"/>
</dbReference>